<dbReference type="STRING" id="1618647.UW30_C0027G0008"/>
<keyword evidence="1" id="KW-0812">Transmembrane</keyword>
<protein>
    <submittedName>
        <fullName evidence="2">Uncharacterized protein</fullName>
    </submittedName>
</protein>
<organism evidence="2 3">
    <name type="scientific">Candidatus Giovannonibacteria bacterium GW2011_GWA2_44_13b</name>
    <dbReference type="NCBI Taxonomy" id="1618647"/>
    <lineage>
        <taxon>Bacteria</taxon>
        <taxon>Candidatus Giovannoniibacteriota</taxon>
    </lineage>
</organism>
<dbReference type="AlphaFoldDB" id="A0A0G1J6Z4"/>
<keyword evidence="1" id="KW-0472">Membrane</keyword>
<comment type="caution">
    <text evidence="2">The sequence shown here is derived from an EMBL/GenBank/DDBJ whole genome shotgun (WGS) entry which is preliminary data.</text>
</comment>
<gene>
    <name evidence="2" type="ORF">UW30_C0027G0008</name>
</gene>
<keyword evidence="1" id="KW-1133">Transmembrane helix</keyword>
<evidence type="ECO:0000256" key="1">
    <source>
        <dbReference type="SAM" id="Phobius"/>
    </source>
</evidence>
<reference evidence="2 3" key="1">
    <citation type="journal article" date="2015" name="Nature">
        <title>rRNA introns, odd ribosomes, and small enigmatic genomes across a large radiation of phyla.</title>
        <authorList>
            <person name="Brown C.T."/>
            <person name="Hug L.A."/>
            <person name="Thomas B.C."/>
            <person name="Sharon I."/>
            <person name="Castelle C.J."/>
            <person name="Singh A."/>
            <person name="Wilkins M.J."/>
            <person name="Williams K.H."/>
            <person name="Banfield J.F."/>
        </authorList>
    </citation>
    <scope>NUCLEOTIDE SEQUENCE [LARGE SCALE GENOMIC DNA]</scope>
</reference>
<dbReference type="Proteomes" id="UP000034736">
    <property type="component" value="Unassembled WGS sequence"/>
</dbReference>
<dbReference type="EMBL" id="LCHU01000027">
    <property type="protein sequence ID" value="KKT39812.1"/>
    <property type="molecule type" value="Genomic_DNA"/>
</dbReference>
<evidence type="ECO:0000313" key="2">
    <source>
        <dbReference type="EMBL" id="KKT39812.1"/>
    </source>
</evidence>
<feature type="transmembrane region" description="Helical" evidence="1">
    <location>
        <begin position="6"/>
        <end position="27"/>
    </location>
</feature>
<accession>A0A0G1J6Z4</accession>
<sequence>MNLKIIVVSLTAGILLFAGYFAGWNYLRPVFRQNGTIYFESDPYFKNWDSGKQREYCAANGGKVNECGPLCENCVATVCSLTCEFAPRLKSDFNQNDVSGWKTYSNEKYGFEVKYPDNLFLSQRLDSIGIYNYICLKGISCKYEKDKVGVAVLTIAVKPNKGLTLSDALDNLNYLFYFPQYPAACRRVTYLPHAKMSAWA</sequence>
<name>A0A0G1J6Z4_9BACT</name>
<evidence type="ECO:0000313" key="3">
    <source>
        <dbReference type="Proteomes" id="UP000034736"/>
    </source>
</evidence>
<proteinExistence type="predicted"/>